<dbReference type="RefSeq" id="WP_082092845.1">
    <property type="nucleotide sequence ID" value="NZ_LN827929.1"/>
</dbReference>
<dbReference type="PANTHER" id="PTHR30160:SF1">
    <property type="entry name" value="LIPOPOLYSACCHARIDE 1,2-N-ACETYLGLUCOSAMINETRANSFERASE-RELATED"/>
    <property type="match status" value="1"/>
</dbReference>
<gene>
    <name evidence="3" type="ORF">BN1208_0965</name>
</gene>
<dbReference type="Proteomes" id="UP000064007">
    <property type="component" value="Chromosome 1"/>
</dbReference>
<keyword evidence="1" id="KW-0328">Glycosyltransferase</keyword>
<dbReference type="Gene3D" id="3.40.50.2000">
    <property type="entry name" value="Glycogen Phosphorylase B"/>
    <property type="match status" value="1"/>
</dbReference>
<name>A0A0D6EWP6_9PROT</name>
<organism evidence="3 4">
    <name type="scientific">Candidatus Methylopumilus planktonicus</name>
    <dbReference type="NCBI Taxonomy" id="1581557"/>
    <lineage>
        <taxon>Bacteria</taxon>
        <taxon>Pseudomonadati</taxon>
        <taxon>Pseudomonadota</taxon>
        <taxon>Betaproteobacteria</taxon>
        <taxon>Nitrosomonadales</taxon>
        <taxon>Methylophilaceae</taxon>
        <taxon>Candidatus Methylopumilus</taxon>
    </lineage>
</organism>
<dbReference type="KEGG" id="mbat:BN1208_0965"/>
<protein>
    <recommendedName>
        <fullName evidence="5">Glycosyltransferase family 9 protein</fullName>
    </recommendedName>
</protein>
<dbReference type="EMBL" id="LN827929">
    <property type="protein sequence ID" value="CEZ19849.1"/>
    <property type="molecule type" value="Genomic_DNA"/>
</dbReference>
<dbReference type="PANTHER" id="PTHR30160">
    <property type="entry name" value="TETRAACYLDISACCHARIDE 4'-KINASE-RELATED"/>
    <property type="match status" value="1"/>
</dbReference>
<keyword evidence="4" id="KW-1185">Reference proteome</keyword>
<proteinExistence type="predicted"/>
<evidence type="ECO:0000313" key="3">
    <source>
        <dbReference type="EMBL" id="CEZ19849.1"/>
    </source>
</evidence>
<evidence type="ECO:0008006" key="5">
    <source>
        <dbReference type="Google" id="ProtNLM"/>
    </source>
</evidence>
<dbReference type="STRING" id="1581557.BN1208_0965"/>
<evidence type="ECO:0000313" key="4">
    <source>
        <dbReference type="Proteomes" id="UP000064007"/>
    </source>
</evidence>
<keyword evidence="2" id="KW-0808">Transferase</keyword>
<evidence type="ECO:0000256" key="2">
    <source>
        <dbReference type="ARBA" id="ARBA00022679"/>
    </source>
</evidence>
<dbReference type="GO" id="GO:0008713">
    <property type="term" value="F:ADP-heptose-lipopolysaccharide heptosyltransferase activity"/>
    <property type="evidence" value="ECO:0007669"/>
    <property type="project" value="TreeGrafter"/>
</dbReference>
<reference evidence="4" key="1">
    <citation type="submission" date="2014-12" db="EMBL/GenBank/DDBJ databases">
        <authorList>
            <person name="Salcher M.M."/>
        </authorList>
    </citation>
    <scope>NUCLEOTIDE SEQUENCE [LARGE SCALE GENOMIC DNA]</scope>
    <source>
        <strain evidence="4">MMS-10A-171</strain>
    </source>
</reference>
<dbReference type="OrthoDB" id="9807356at2"/>
<accession>A0A0D6EWP6</accession>
<dbReference type="AlphaFoldDB" id="A0A0D6EWP6"/>
<evidence type="ECO:0000256" key="1">
    <source>
        <dbReference type="ARBA" id="ARBA00022676"/>
    </source>
</evidence>
<dbReference type="SUPFAM" id="SSF53756">
    <property type="entry name" value="UDP-Glycosyltransferase/glycogen phosphorylase"/>
    <property type="match status" value="1"/>
</dbReference>
<dbReference type="GO" id="GO:0009244">
    <property type="term" value="P:lipopolysaccharide core region biosynthetic process"/>
    <property type="evidence" value="ECO:0007669"/>
    <property type="project" value="TreeGrafter"/>
</dbReference>
<dbReference type="InterPro" id="IPR051199">
    <property type="entry name" value="LPS_LOS_Heptosyltrfase"/>
</dbReference>
<sequence>MMHSLFRRLNKSSLLLYLFFLKAFPAKKIKESDGSILVVADLFFGDLAMAGRLIIQIKKENPSRKIILLSKFNLGDAANLFELTVINADYLNWRILGELRKASPEGYGRVINIFSWKWLPLLEALPHGELISHLGGKPRSNRAISKIISIAEKPIPASMIMFDLLESSSKDAENIHLNSLSLSNRFSDLGEYLIIHIGTSHHARLWPLDLIKLLFSLCQITNKTIVLTGFKQEDSYQNALDQIVDEHRQKNKIVNLMSQTNLQELLELVSNAKGIVSVDTGIIHWARLFLVPNISLMGQSDNKLFGVKSPYFKLSRSIATEPLECQDKHTFHGIKINWVNTCARIECHLPSRLCFDGINRQQIEKDFFELFG</sequence>
<dbReference type="Pfam" id="PF01075">
    <property type="entry name" value="Glyco_transf_9"/>
    <property type="match status" value="1"/>
</dbReference>
<dbReference type="GO" id="GO:0005829">
    <property type="term" value="C:cytosol"/>
    <property type="evidence" value="ECO:0007669"/>
    <property type="project" value="TreeGrafter"/>
</dbReference>
<dbReference type="HOGENOM" id="CLU_743554_0_0_4"/>
<dbReference type="InterPro" id="IPR002201">
    <property type="entry name" value="Glyco_trans_9"/>
</dbReference>